<dbReference type="InterPro" id="IPR036465">
    <property type="entry name" value="vWFA_dom_sf"/>
</dbReference>
<comment type="similarity">
    <text evidence="1">Belongs to the prespore-cell-inducing factor family.</text>
</comment>
<evidence type="ECO:0000313" key="8">
    <source>
        <dbReference type="Proteomes" id="UP000320055"/>
    </source>
</evidence>
<dbReference type="OrthoDB" id="9792179at2"/>
<evidence type="ECO:0000256" key="2">
    <source>
        <dbReference type="ARBA" id="ARBA00022729"/>
    </source>
</evidence>
<dbReference type="PANTHER" id="PTHR31137">
    <property type="entry name" value="PROTEIN PSIB-RELATED-RELATED"/>
    <property type="match status" value="1"/>
</dbReference>
<dbReference type="AlphaFoldDB" id="A0A563VKT3"/>
<reference evidence="7 8" key="1">
    <citation type="submission" date="2019-01" db="EMBL/GenBank/DDBJ databases">
        <authorList>
            <person name="Brito A."/>
        </authorList>
    </citation>
    <scope>NUCLEOTIDE SEQUENCE [LARGE SCALE GENOMIC DNA]</scope>
    <source>
        <strain evidence="7">1</strain>
    </source>
</reference>
<feature type="domain" description="PA14" evidence="6">
    <location>
        <begin position="317"/>
        <end position="478"/>
    </location>
</feature>
<dbReference type="Pfam" id="PF06707">
    <property type="entry name" value="DUF1194"/>
    <property type="match status" value="1"/>
</dbReference>
<dbReference type="InterPro" id="IPR010607">
    <property type="entry name" value="DUF1194"/>
</dbReference>
<evidence type="ECO:0000256" key="1">
    <source>
        <dbReference type="ARBA" id="ARBA00008709"/>
    </source>
</evidence>
<feature type="chain" id="PRO_5022027535" description="PA14 domain-containing protein" evidence="5">
    <location>
        <begin position="33"/>
        <end position="541"/>
    </location>
</feature>
<dbReference type="Pfam" id="PF07691">
    <property type="entry name" value="PA14"/>
    <property type="match status" value="1"/>
</dbReference>
<dbReference type="PROSITE" id="PS51820">
    <property type="entry name" value="PA14"/>
    <property type="match status" value="1"/>
</dbReference>
<protein>
    <recommendedName>
        <fullName evidence="6">PA14 domain-containing protein</fullName>
    </recommendedName>
</protein>
<dbReference type="Proteomes" id="UP000320055">
    <property type="component" value="Unassembled WGS sequence"/>
</dbReference>
<dbReference type="InterPro" id="IPR011658">
    <property type="entry name" value="PA14_dom"/>
</dbReference>
<dbReference type="Gene3D" id="3.40.50.410">
    <property type="entry name" value="von Willebrand factor, type A domain"/>
    <property type="match status" value="1"/>
</dbReference>
<dbReference type="RefSeq" id="WP_144863961.1">
    <property type="nucleotide sequence ID" value="NZ_LR213775.1"/>
</dbReference>
<name>A0A563VKT3_9CYAN</name>
<evidence type="ECO:0000259" key="6">
    <source>
        <dbReference type="PROSITE" id="PS51820"/>
    </source>
</evidence>
<organism evidence="7 8">
    <name type="scientific">Hyella patelloides LEGE 07179</name>
    <dbReference type="NCBI Taxonomy" id="945734"/>
    <lineage>
        <taxon>Bacteria</taxon>
        <taxon>Bacillati</taxon>
        <taxon>Cyanobacteriota</taxon>
        <taxon>Cyanophyceae</taxon>
        <taxon>Pleurocapsales</taxon>
        <taxon>Hyellaceae</taxon>
        <taxon>Hyella</taxon>
    </lineage>
</organism>
<keyword evidence="8" id="KW-1185">Reference proteome</keyword>
<feature type="compositionally biased region" description="Acidic residues" evidence="4">
    <location>
        <begin position="519"/>
        <end position="529"/>
    </location>
</feature>
<accession>A0A563VKT3</accession>
<feature type="signal peptide" evidence="5">
    <location>
        <begin position="1"/>
        <end position="32"/>
    </location>
</feature>
<evidence type="ECO:0000256" key="3">
    <source>
        <dbReference type="ARBA" id="ARBA00023180"/>
    </source>
</evidence>
<proteinExistence type="inferred from homology"/>
<evidence type="ECO:0000313" key="7">
    <source>
        <dbReference type="EMBL" id="VEP12022.1"/>
    </source>
</evidence>
<keyword evidence="2 5" id="KW-0732">Signal</keyword>
<sequence length="541" mass="59897">MLNRFNFKKVISRGLLPLMGLGLLTVPTPRPAAASGETPVSVELMLSVDISGSVDSSEYNLQMDGYAAAFRDDEVIAAIERLPDGMAISLQFWAKKPAPDIGWRVLNTRADILAFADELDALPRPSSSTSAVSPWSGRIQGWTGIANGLEAATTSILENAYAGEVLVIDVSGDGRENVRNWSLIRDARDNAVANNITVNGLPIDPSNNQYVANHYRDYVIGGTDSFAEVAYGFDNFTEAVKTKLQREIFDTYDEFTVPIMSCQVTDSVTVAGTVRDFSDSHPDFQYRIGDDRNMVTTNLGVDRKPIYAHPDGSTRTTNGKEYFDQWYRDINGVNESMDYPITLTKQANDNFRYENTSFFPIDNQMMGNEGRNHNFHFTYEIHSQFTYEGGEVLNFSGDDDVWVYINGQRVIDLGGVHGRQNASVNVDAVAAQLGLEIGQTYDFDFFFAERHTTQSNFVLETSMNLLCDSDGNGISDLVESAPFGDPDGDGFVPIVTPIGGEEVITQDIDEDGVPNWQDPDNDDDGFPDNEDPRPYIFDYAD</sequence>
<dbReference type="InterPro" id="IPR011874">
    <property type="entry name" value="Fibro_Slime"/>
</dbReference>
<keyword evidence="3" id="KW-0325">Glycoprotein</keyword>
<dbReference type="NCBIfam" id="TIGR02148">
    <property type="entry name" value="Fibro_Slime"/>
    <property type="match status" value="1"/>
</dbReference>
<dbReference type="EMBL" id="CAACVJ010000035">
    <property type="protein sequence ID" value="VEP12022.1"/>
    <property type="molecule type" value="Genomic_DNA"/>
</dbReference>
<dbReference type="InterPro" id="IPR051154">
    <property type="entry name" value="Prespore-cell_inducing_factor"/>
</dbReference>
<feature type="region of interest" description="Disordered" evidence="4">
    <location>
        <begin position="508"/>
        <end position="541"/>
    </location>
</feature>
<evidence type="ECO:0000256" key="5">
    <source>
        <dbReference type="SAM" id="SignalP"/>
    </source>
</evidence>
<gene>
    <name evidence="7" type="ORF">H1P_130042</name>
</gene>
<dbReference type="InterPro" id="IPR037524">
    <property type="entry name" value="PA14/GLEYA"/>
</dbReference>
<dbReference type="SUPFAM" id="SSF53300">
    <property type="entry name" value="vWA-like"/>
    <property type="match status" value="1"/>
</dbReference>
<evidence type="ECO:0000256" key="4">
    <source>
        <dbReference type="SAM" id="MobiDB-lite"/>
    </source>
</evidence>
<dbReference type="GO" id="GO:0005576">
    <property type="term" value="C:extracellular region"/>
    <property type="evidence" value="ECO:0007669"/>
    <property type="project" value="TreeGrafter"/>
</dbReference>